<dbReference type="SUPFAM" id="SSF52266">
    <property type="entry name" value="SGNH hydrolase"/>
    <property type="match status" value="1"/>
</dbReference>
<protein>
    <submittedName>
        <fullName evidence="3">Leukocyte receptor cluster member 8-like protein</fullName>
    </submittedName>
</protein>
<comment type="caution">
    <text evidence="3">The sequence shown here is derived from an EMBL/GenBank/DDBJ whole genome shotgun (WGS) entry which is preliminary data.</text>
</comment>
<proteinExistence type="predicted"/>
<reference evidence="3" key="1">
    <citation type="submission" date="2021-07" db="EMBL/GenBank/DDBJ databases">
        <authorList>
            <person name="Catto M.A."/>
            <person name="Jacobson A."/>
            <person name="Kennedy G."/>
            <person name="Labadie P."/>
            <person name="Hunt B.G."/>
            <person name="Srinivasan R."/>
        </authorList>
    </citation>
    <scope>NUCLEOTIDE SEQUENCE</scope>
    <source>
        <strain evidence="3">PL_HMW_Pooled</strain>
        <tissue evidence="3">Head</tissue>
    </source>
</reference>
<dbReference type="Proteomes" id="UP001219518">
    <property type="component" value="Unassembled WGS sequence"/>
</dbReference>
<evidence type="ECO:0000313" key="4">
    <source>
        <dbReference type="Proteomes" id="UP001219518"/>
    </source>
</evidence>
<reference evidence="3" key="2">
    <citation type="journal article" date="2023" name="BMC Genomics">
        <title>Pest status, molecular evolution, and epigenetic factors derived from the genome assembly of Frankliniella fusca, a thysanopteran phytovirus vector.</title>
        <authorList>
            <person name="Catto M.A."/>
            <person name="Labadie P.E."/>
            <person name="Jacobson A.L."/>
            <person name="Kennedy G.G."/>
            <person name="Srinivasan R."/>
            <person name="Hunt B.G."/>
        </authorList>
    </citation>
    <scope>NUCLEOTIDE SEQUENCE</scope>
    <source>
        <strain evidence="3">PL_HMW_Pooled</strain>
    </source>
</reference>
<feature type="domain" description="SGNH hydrolase-type esterase" evidence="2">
    <location>
        <begin position="106"/>
        <end position="240"/>
    </location>
</feature>
<organism evidence="3 4">
    <name type="scientific">Frankliniella fusca</name>
    <dbReference type="NCBI Taxonomy" id="407009"/>
    <lineage>
        <taxon>Eukaryota</taxon>
        <taxon>Metazoa</taxon>
        <taxon>Ecdysozoa</taxon>
        <taxon>Arthropoda</taxon>
        <taxon>Hexapoda</taxon>
        <taxon>Insecta</taxon>
        <taxon>Pterygota</taxon>
        <taxon>Neoptera</taxon>
        <taxon>Paraneoptera</taxon>
        <taxon>Thysanoptera</taxon>
        <taxon>Terebrantia</taxon>
        <taxon>Thripoidea</taxon>
        <taxon>Thripidae</taxon>
        <taxon>Frankliniella</taxon>
    </lineage>
</organism>
<dbReference type="InterPro" id="IPR036514">
    <property type="entry name" value="SGNH_hydro_sf"/>
</dbReference>
<dbReference type="InterPro" id="IPR051532">
    <property type="entry name" value="Ester_Hydrolysis_Enzymes"/>
</dbReference>
<dbReference type="AlphaFoldDB" id="A0AAE1H890"/>
<keyword evidence="3" id="KW-0675">Receptor</keyword>
<dbReference type="PANTHER" id="PTHR30383">
    <property type="entry name" value="THIOESTERASE 1/PROTEASE 1/LYSOPHOSPHOLIPASE L1"/>
    <property type="match status" value="1"/>
</dbReference>
<feature type="compositionally biased region" description="Basic residues" evidence="1">
    <location>
        <begin position="39"/>
        <end position="50"/>
    </location>
</feature>
<evidence type="ECO:0000259" key="2">
    <source>
        <dbReference type="Pfam" id="PF13472"/>
    </source>
</evidence>
<dbReference type="Pfam" id="PF13472">
    <property type="entry name" value="Lipase_GDSL_2"/>
    <property type="match status" value="1"/>
</dbReference>
<accession>A0AAE1H890</accession>
<name>A0AAE1H890_9NEOP</name>
<dbReference type="EMBL" id="JAHWGI010000535">
    <property type="protein sequence ID" value="KAK3916498.1"/>
    <property type="molecule type" value="Genomic_DNA"/>
</dbReference>
<feature type="compositionally biased region" description="Gly residues" evidence="1">
    <location>
        <begin position="51"/>
        <end position="68"/>
    </location>
</feature>
<gene>
    <name evidence="3" type="ORF">KUF71_025643</name>
</gene>
<evidence type="ECO:0000256" key="1">
    <source>
        <dbReference type="SAM" id="MobiDB-lite"/>
    </source>
</evidence>
<keyword evidence="4" id="KW-1185">Reference proteome</keyword>
<evidence type="ECO:0000313" key="3">
    <source>
        <dbReference type="EMBL" id="KAK3916498.1"/>
    </source>
</evidence>
<dbReference type="InterPro" id="IPR013830">
    <property type="entry name" value="SGNH_hydro"/>
</dbReference>
<feature type="region of interest" description="Disordered" evidence="1">
    <location>
        <begin position="24"/>
        <end position="68"/>
    </location>
</feature>
<dbReference type="Gene3D" id="3.40.50.1110">
    <property type="entry name" value="SGNH hydrolase"/>
    <property type="match status" value="1"/>
</dbReference>
<sequence length="253" mass="27850">MDQGIVVCGSANQVIKIVHGLYSQRRSQSTRRPFGNGRGRGRGRAGHRGSGRGSGRGSNTGSGRGSGRGECPEIDNICIIGDSIALRMVKTITQDNSNGRFLLCQGGLTTEILKDNLKTNYLNYQQKDVLVMIGTNDILQNVESEIILKNLSEIITELHRKKVGVIYLVTIPLSPKLALHNDGNLEKLNEEIIKLDSLENNVNVIDCQDVFVNNGEVCMKYFEKSYAEGKCDNVHPNSHGLETLYECITSNMP</sequence>